<dbReference type="AlphaFoldDB" id="A0AAE0MR33"/>
<feature type="region of interest" description="Disordered" evidence="1">
    <location>
        <begin position="1"/>
        <end position="23"/>
    </location>
</feature>
<protein>
    <submittedName>
        <fullName evidence="2">Uncharacterized protein</fullName>
    </submittedName>
</protein>
<reference evidence="2" key="1">
    <citation type="journal article" date="2023" name="Mol. Phylogenet. Evol.">
        <title>Genome-scale phylogeny and comparative genomics of the fungal order Sordariales.</title>
        <authorList>
            <person name="Hensen N."/>
            <person name="Bonometti L."/>
            <person name="Westerberg I."/>
            <person name="Brannstrom I.O."/>
            <person name="Guillou S."/>
            <person name="Cros-Aarteil S."/>
            <person name="Calhoun S."/>
            <person name="Haridas S."/>
            <person name="Kuo A."/>
            <person name="Mondo S."/>
            <person name="Pangilinan J."/>
            <person name="Riley R."/>
            <person name="LaButti K."/>
            <person name="Andreopoulos B."/>
            <person name="Lipzen A."/>
            <person name="Chen C."/>
            <person name="Yan M."/>
            <person name="Daum C."/>
            <person name="Ng V."/>
            <person name="Clum A."/>
            <person name="Steindorff A."/>
            <person name="Ohm R.A."/>
            <person name="Martin F."/>
            <person name="Silar P."/>
            <person name="Natvig D.O."/>
            <person name="Lalanne C."/>
            <person name="Gautier V."/>
            <person name="Ament-Velasquez S.L."/>
            <person name="Kruys A."/>
            <person name="Hutchinson M.I."/>
            <person name="Powell A.J."/>
            <person name="Barry K."/>
            <person name="Miller A.N."/>
            <person name="Grigoriev I.V."/>
            <person name="Debuchy R."/>
            <person name="Gladieux P."/>
            <person name="Hiltunen Thoren M."/>
            <person name="Johannesson H."/>
        </authorList>
    </citation>
    <scope>NUCLEOTIDE SEQUENCE</scope>
    <source>
        <strain evidence="2">CBS 560.94</strain>
    </source>
</reference>
<sequence>MGDPVVGLGDDKDSEDDDNNNENNPYALFQAFLNSDTANGIYKGICLLEVSRVTCGQPWLPLAMAPPHRDLPCPTSRPPDLHSLTTHNTSPSLIRSCSILSSSNTTPGPSATTGPAAAPSPSAAFPTPGGRGGSGRGSSTASSSISSSGAASGSSAVSSTTPNAETPSLSAHSDYIRLINKDEDDPIRNIKRIRSIKVP</sequence>
<proteinExistence type="predicted"/>
<keyword evidence="3" id="KW-1185">Reference proteome</keyword>
<dbReference type="RefSeq" id="XP_062680811.1">
    <property type="nucleotide sequence ID" value="XM_062830667.1"/>
</dbReference>
<dbReference type="EMBL" id="JAUEPP010000005">
    <property type="protein sequence ID" value="KAK3343018.1"/>
    <property type="molecule type" value="Genomic_DNA"/>
</dbReference>
<feature type="compositionally biased region" description="Low complexity" evidence="1">
    <location>
        <begin position="99"/>
        <end position="128"/>
    </location>
</feature>
<evidence type="ECO:0000313" key="3">
    <source>
        <dbReference type="Proteomes" id="UP001278500"/>
    </source>
</evidence>
<evidence type="ECO:0000313" key="2">
    <source>
        <dbReference type="EMBL" id="KAK3343018.1"/>
    </source>
</evidence>
<reference evidence="2" key="2">
    <citation type="submission" date="2023-06" db="EMBL/GenBank/DDBJ databases">
        <authorList>
            <consortium name="Lawrence Berkeley National Laboratory"/>
            <person name="Haridas S."/>
            <person name="Hensen N."/>
            <person name="Bonometti L."/>
            <person name="Westerberg I."/>
            <person name="Brannstrom I.O."/>
            <person name="Guillou S."/>
            <person name="Cros-Aarteil S."/>
            <person name="Calhoun S."/>
            <person name="Kuo A."/>
            <person name="Mondo S."/>
            <person name="Pangilinan J."/>
            <person name="Riley R."/>
            <person name="Labutti K."/>
            <person name="Andreopoulos B."/>
            <person name="Lipzen A."/>
            <person name="Chen C."/>
            <person name="Yanf M."/>
            <person name="Daum C."/>
            <person name="Ng V."/>
            <person name="Clum A."/>
            <person name="Steindorff A."/>
            <person name="Ohm R."/>
            <person name="Martin F."/>
            <person name="Silar P."/>
            <person name="Natvig D."/>
            <person name="Lalanne C."/>
            <person name="Gautier V."/>
            <person name="Ament-Velasquez S.L."/>
            <person name="Kruys A."/>
            <person name="Hutchinson M.I."/>
            <person name="Powell A.J."/>
            <person name="Barry K."/>
            <person name="Miller A.N."/>
            <person name="Grigoriev I.V."/>
            <person name="Debuchy R."/>
            <person name="Gladieux P."/>
            <person name="Thoren M.H."/>
            <person name="Johannesson H."/>
        </authorList>
    </citation>
    <scope>NUCLEOTIDE SEQUENCE</scope>
    <source>
        <strain evidence="2">CBS 560.94</strain>
    </source>
</reference>
<dbReference type="Proteomes" id="UP001278500">
    <property type="component" value="Unassembled WGS sequence"/>
</dbReference>
<dbReference type="GeneID" id="87867821"/>
<organism evidence="2 3">
    <name type="scientific">Neurospora tetraspora</name>
    <dbReference type="NCBI Taxonomy" id="94610"/>
    <lineage>
        <taxon>Eukaryota</taxon>
        <taxon>Fungi</taxon>
        <taxon>Dikarya</taxon>
        <taxon>Ascomycota</taxon>
        <taxon>Pezizomycotina</taxon>
        <taxon>Sordariomycetes</taxon>
        <taxon>Sordariomycetidae</taxon>
        <taxon>Sordariales</taxon>
        <taxon>Sordariaceae</taxon>
        <taxon>Neurospora</taxon>
    </lineage>
</organism>
<feature type="compositionally biased region" description="Polar residues" evidence="1">
    <location>
        <begin position="160"/>
        <end position="171"/>
    </location>
</feature>
<name>A0AAE0MR33_9PEZI</name>
<feature type="compositionally biased region" description="Low complexity" evidence="1">
    <location>
        <begin position="137"/>
        <end position="159"/>
    </location>
</feature>
<feature type="region of interest" description="Disordered" evidence="1">
    <location>
        <begin position="99"/>
        <end position="173"/>
    </location>
</feature>
<comment type="caution">
    <text evidence="2">The sequence shown here is derived from an EMBL/GenBank/DDBJ whole genome shotgun (WGS) entry which is preliminary data.</text>
</comment>
<evidence type="ECO:0000256" key="1">
    <source>
        <dbReference type="SAM" id="MobiDB-lite"/>
    </source>
</evidence>
<accession>A0AAE0MR33</accession>
<gene>
    <name evidence="2" type="ORF">B0H65DRAFT_576778</name>
</gene>